<accession>A0A176WAD2</accession>
<dbReference type="Proteomes" id="UP000077202">
    <property type="component" value="Unassembled WGS sequence"/>
</dbReference>
<evidence type="ECO:0000259" key="2">
    <source>
        <dbReference type="PROSITE" id="PS50097"/>
    </source>
</evidence>
<dbReference type="Pfam" id="PF00651">
    <property type="entry name" value="BTB"/>
    <property type="match status" value="1"/>
</dbReference>
<evidence type="ECO:0000313" key="4">
    <source>
        <dbReference type="Proteomes" id="UP000077202"/>
    </source>
</evidence>
<dbReference type="InterPro" id="IPR016024">
    <property type="entry name" value="ARM-type_fold"/>
</dbReference>
<comment type="pathway">
    <text evidence="1">Protein modification; protein ubiquitination.</text>
</comment>
<dbReference type="InterPro" id="IPR000210">
    <property type="entry name" value="BTB/POZ_dom"/>
</dbReference>
<evidence type="ECO:0000313" key="3">
    <source>
        <dbReference type="EMBL" id="OAE29979.1"/>
    </source>
</evidence>
<gene>
    <name evidence="3" type="ORF">AXG93_669s1280</name>
</gene>
<keyword evidence="4" id="KW-1185">Reference proteome</keyword>
<evidence type="ECO:0000256" key="1">
    <source>
        <dbReference type="ARBA" id="ARBA00004906"/>
    </source>
</evidence>
<feature type="domain" description="BTB" evidence="2">
    <location>
        <begin position="696"/>
        <end position="795"/>
    </location>
</feature>
<proteinExistence type="predicted"/>
<name>A0A176WAD2_MARPO</name>
<dbReference type="PROSITE" id="PS50097">
    <property type="entry name" value="BTB"/>
    <property type="match status" value="2"/>
</dbReference>
<protein>
    <recommendedName>
        <fullName evidence="2">BTB domain-containing protein</fullName>
    </recommendedName>
</protein>
<dbReference type="PANTHER" id="PTHR35918">
    <property type="entry name" value="OS06G0674800 PROTEIN"/>
    <property type="match status" value="1"/>
</dbReference>
<comment type="caution">
    <text evidence="3">The sequence shown here is derived from an EMBL/GenBank/DDBJ whole genome shotgun (WGS) entry which is preliminary data.</text>
</comment>
<feature type="domain" description="BTB" evidence="2">
    <location>
        <begin position="845"/>
        <end position="926"/>
    </location>
</feature>
<dbReference type="InterPro" id="IPR044953">
    <property type="entry name" value="At1g04390-like"/>
</dbReference>
<dbReference type="Gene3D" id="3.30.710.10">
    <property type="entry name" value="Potassium Channel Kv1.1, Chain A"/>
    <property type="match status" value="2"/>
</dbReference>
<organism evidence="3 4">
    <name type="scientific">Marchantia polymorpha subsp. ruderalis</name>
    <dbReference type="NCBI Taxonomy" id="1480154"/>
    <lineage>
        <taxon>Eukaryota</taxon>
        <taxon>Viridiplantae</taxon>
        <taxon>Streptophyta</taxon>
        <taxon>Embryophyta</taxon>
        <taxon>Marchantiophyta</taxon>
        <taxon>Marchantiopsida</taxon>
        <taxon>Marchantiidae</taxon>
        <taxon>Marchantiales</taxon>
        <taxon>Marchantiaceae</taxon>
        <taxon>Marchantia</taxon>
    </lineage>
</organism>
<dbReference type="SUPFAM" id="SSF48371">
    <property type="entry name" value="ARM repeat"/>
    <property type="match status" value="1"/>
</dbReference>
<sequence length="1040" mass="114503">MNHHRKRRPQQRVPQPEQERMQQVLQRLKCALQLGLKPSFSEKVAGKRWCNTDAEVQLQALRAIAAFVSILTSHRGRHASLQVPLEECVATLQSLLGAERETVFSKAADVCEDLIVVMGDGLLGYGGKRLVGPLARLLKCSKLSIVIAAATALHGILLRIKPGINRVKAGDDSTWKALEDADVLAIVNLIQDDRDSIVKDNALMDLIAVIVERWPEASSLWMRSNLVIKGFRLSLVNYLLLLTFFKGLQSSAGSISLPHLTFCSRCILKASTFGALFSGPHVAPIVASCLRGLELAKRSGEGKWYPELEFLIVEAAHTTSSILSWPGTQHSLFLNGGIEELLLLVLSGVQNKGDKKSGANDEEKMTEYASSTVERRSRANKLSPTLRPLLWEILGWLGAHHCVDLESSSSPAKNEPAKLNNKLIELACASWLRALCKRGQSPVWFEMEHKQEGGTVFHVKDEPVNSLEVVQICKAVLLLLSSPSQVISSQMRMCLETTLTSHGLDWLPTLVKTTALGVSKTVKLHHVQSMTNLLAVACVSWVEVCRDQLLKLEILRVILGIIQGQTDSVDQGKMERLSAMRDSFATKACCVDSESWEGNDCVLFTALWALPKLLQGSDWAKKIRESMSEEIVDTANWSKFEDGDFVHMLSKLAGDRTRAEGVRWWSACSLSCFGVYGFPSKVGQDVKMSFDDPLLADVIFVLGDGSRLAAHGVVLASRCETLLPAELQVKVCENLGTAGSRGDSDSHHLREMEGADLVSELRSTPAEIHVSPRLSSKVLKIILEYVYAGIVCIPYALVADTKLVAKRCRLEPLTSLLQGKSPIWGKPSAPFDLSPALGIKGHSLADVLLRAAKPLGGSWTEKELGALSDYVPAHRFILSARCQYFQALFRSGMRDSTQKVLEMQASKISISKLLHYLYSGASKAEAVNCSWTNLDFKAQLEYLQSLLELADLAGQWLMDELQQTTCALIGMYLKSNVLLCPPVMSLAFSGQLWMLVETCAACLAPEYVQLRNSGALDNLNDELTDFVRAAHVKLFRETLD</sequence>
<reference evidence="3" key="1">
    <citation type="submission" date="2016-03" db="EMBL/GenBank/DDBJ databases">
        <title>Mechanisms controlling the formation of the plant cell surface in tip-growing cells are functionally conserved among land plants.</title>
        <authorList>
            <person name="Honkanen S."/>
            <person name="Jones V.A."/>
            <person name="Morieri G."/>
            <person name="Champion C."/>
            <person name="Hetherington A.J."/>
            <person name="Kelly S."/>
            <person name="Saint-Marcoux D."/>
            <person name="Proust H."/>
            <person name="Prescott H."/>
            <person name="Dolan L."/>
        </authorList>
    </citation>
    <scope>NUCLEOTIDE SEQUENCE [LARGE SCALE GENOMIC DNA]</scope>
    <source>
        <tissue evidence="3">Whole gametophyte</tissue>
    </source>
</reference>
<dbReference type="AlphaFoldDB" id="A0A176WAD2"/>
<dbReference type="SMART" id="SM00225">
    <property type="entry name" value="BTB"/>
    <property type="match status" value="2"/>
</dbReference>
<dbReference type="PANTHER" id="PTHR35918:SF1">
    <property type="entry name" value="BTB DOMAIN-CONTAINING PROTEIN"/>
    <property type="match status" value="1"/>
</dbReference>
<dbReference type="SUPFAM" id="SSF54695">
    <property type="entry name" value="POZ domain"/>
    <property type="match status" value="2"/>
</dbReference>
<dbReference type="EMBL" id="LVLJ01001379">
    <property type="protein sequence ID" value="OAE29979.1"/>
    <property type="molecule type" value="Genomic_DNA"/>
</dbReference>
<dbReference type="InterPro" id="IPR011333">
    <property type="entry name" value="SKP1/BTB/POZ_sf"/>
</dbReference>